<name>A0A811N4C4_9POAL</name>
<dbReference type="PANTHER" id="PTHR35828">
    <property type="entry name" value="OS08G0203800 PROTEIN-RELATED"/>
    <property type="match status" value="1"/>
</dbReference>
<organism evidence="3 4">
    <name type="scientific">Miscanthus lutarioriparius</name>
    <dbReference type="NCBI Taxonomy" id="422564"/>
    <lineage>
        <taxon>Eukaryota</taxon>
        <taxon>Viridiplantae</taxon>
        <taxon>Streptophyta</taxon>
        <taxon>Embryophyta</taxon>
        <taxon>Tracheophyta</taxon>
        <taxon>Spermatophyta</taxon>
        <taxon>Magnoliopsida</taxon>
        <taxon>Liliopsida</taxon>
        <taxon>Poales</taxon>
        <taxon>Poaceae</taxon>
        <taxon>PACMAD clade</taxon>
        <taxon>Panicoideae</taxon>
        <taxon>Andropogonodae</taxon>
        <taxon>Andropogoneae</taxon>
        <taxon>Saccharinae</taxon>
        <taxon>Miscanthus</taxon>
    </lineage>
</organism>
<dbReference type="PANTHER" id="PTHR35828:SF3">
    <property type="entry name" value="OS03G0775900 PROTEIN"/>
    <property type="match status" value="1"/>
</dbReference>
<comment type="caution">
    <text evidence="3">The sequence shown here is derived from an EMBL/GenBank/DDBJ whole genome shotgun (WGS) entry which is preliminary data.</text>
</comment>
<dbReference type="AlphaFoldDB" id="A0A811N4C4"/>
<feature type="region of interest" description="Disordered" evidence="1">
    <location>
        <begin position="1"/>
        <end position="24"/>
    </location>
</feature>
<dbReference type="SUPFAM" id="SSF81383">
    <property type="entry name" value="F-box domain"/>
    <property type="match status" value="1"/>
</dbReference>
<dbReference type="OrthoDB" id="692426at2759"/>
<dbReference type="EMBL" id="CAJGYO010000002">
    <property type="protein sequence ID" value="CAD6214835.1"/>
    <property type="molecule type" value="Genomic_DNA"/>
</dbReference>
<dbReference type="Pfam" id="PF12937">
    <property type="entry name" value="F-box-like"/>
    <property type="match status" value="1"/>
</dbReference>
<dbReference type="Proteomes" id="UP000604825">
    <property type="component" value="Unassembled WGS sequence"/>
</dbReference>
<evidence type="ECO:0000256" key="1">
    <source>
        <dbReference type="SAM" id="MobiDB-lite"/>
    </source>
</evidence>
<dbReference type="InterPro" id="IPR056016">
    <property type="entry name" value="DUF7595"/>
</dbReference>
<reference evidence="3" key="1">
    <citation type="submission" date="2020-10" db="EMBL/GenBank/DDBJ databases">
        <authorList>
            <person name="Han B."/>
            <person name="Lu T."/>
            <person name="Zhao Q."/>
            <person name="Huang X."/>
            <person name="Zhao Y."/>
        </authorList>
    </citation>
    <scope>NUCLEOTIDE SEQUENCE</scope>
</reference>
<accession>A0A811N4C4</accession>
<dbReference type="Pfam" id="PF24523">
    <property type="entry name" value="DUF7595"/>
    <property type="match status" value="1"/>
</dbReference>
<evidence type="ECO:0000313" key="3">
    <source>
        <dbReference type="EMBL" id="CAD6214835.1"/>
    </source>
</evidence>
<dbReference type="InterPro" id="IPR036047">
    <property type="entry name" value="F-box-like_dom_sf"/>
</dbReference>
<gene>
    <name evidence="3" type="ORF">NCGR_LOCUS10120</name>
</gene>
<dbReference type="SMART" id="SM00256">
    <property type="entry name" value="FBOX"/>
    <property type="match status" value="1"/>
</dbReference>
<dbReference type="InterPro" id="IPR001810">
    <property type="entry name" value="F-box_dom"/>
</dbReference>
<evidence type="ECO:0000313" key="4">
    <source>
        <dbReference type="Proteomes" id="UP000604825"/>
    </source>
</evidence>
<feature type="compositionally biased region" description="Basic residues" evidence="1">
    <location>
        <begin position="1"/>
        <end position="12"/>
    </location>
</feature>
<feature type="domain" description="F-box" evidence="2">
    <location>
        <begin position="28"/>
        <end position="68"/>
    </location>
</feature>
<sequence length="403" mass="44335">MSSAKRRRRVGTCRHGTTTGVDSEPPHIPDDILIEIFARSDAKTIVRAAATSRPIRRAILSPDFCRRRSHAARATGCCGGGFDPDLLLGASCMFYKRSWSRDAFFQEQRLPFTFETECLGWQEPMVSRGCLVVPHRRHAISAELRVNTLTGRVSRVRSPGISAMYPRTLLAVGDAGRSFQILVAGTNLVTRIFSSERGDWGHVVHTRLPPNFISTIPNRCSPPLVLGGTTVHWLCREQCIVALDVSTASATVIELPPLCFSQVARCPKHTDKGLLASSAHGRLSLLVARSGAISMWSLSASAPATPTTARWTLQVVIQRHAIARQRPGCAVRLLRFGERSGAVMLQWGEWGLSRSTWDRGRHASSATSSRKSASTPHSGLQLCLHETDQPTLFESVIKNMKHF</sequence>
<protein>
    <recommendedName>
        <fullName evidence="2">F-box domain-containing protein</fullName>
    </recommendedName>
</protein>
<evidence type="ECO:0000259" key="2">
    <source>
        <dbReference type="SMART" id="SM00256"/>
    </source>
</evidence>
<proteinExistence type="predicted"/>
<keyword evidence="4" id="KW-1185">Reference proteome</keyword>